<reference evidence="2 3" key="1">
    <citation type="submission" date="2019-02" db="EMBL/GenBank/DDBJ databases">
        <title>Deep-cultivation of Planctomycetes and their phenomic and genomic characterization uncovers novel biology.</title>
        <authorList>
            <person name="Wiegand S."/>
            <person name="Jogler M."/>
            <person name="Boedeker C."/>
            <person name="Pinto D."/>
            <person name="Vollmers J."/>
            <person name="Rivas-Marin E."/>
            <person name="Kohn T."/>
            <person name="Peeters S.H."/>
            <person name="Heuer A."/>
            <person name="Rast P."/>
            <person name="Oberbeckmann S."/>
            <person name="Bunk B."/>
            <person name="Jeske O."/>
            <person name="Meyerdierks A."/>
            <person name="Storesund J.E."/>
            <person name="Kallscheuer N."/>
            <person name="Luecker S."/>
            <person name="Lage O.M."/>
            <person name="Pohl T."/>
            <person name="Merkel B.J."/>
            <person name="Hornburger P."/>
            <person name="Mueller R.-W."/>
            <person name="Bruemmer F."/>
            <person name="Labrenz M."/>
            <person name="Spormann A.M."/>
            <person name="Op den Camp H."/>
            <person name="Overmann J."/>
            <person name="Amann R."/>
            <person name="Jetten M.S.M."/>
            <person name="Mascher T."/>
            <person name="Medema M.H."/>
            <person name="Devos D.P."/>
            <person name="Kaster A.-K."/>
            <person name="Ovreas L."/>
            <person name="Rohde M."/>
            <person name="Galperin M.Y."/>
            <person name="Jogler C."/>
        </authorList>
    </citation>
    <scope>NUCLEOTIDE SEQUENCE [LARGE SCALE GENOMIC DNA]</scope>
    <source>
        <strain evidence="2 3">CA12</strain>
    </source>
</reference>
<name>A0A517P8D5_9PLAN</name>
<feature type="transmembrane region" description="Helical" evidence="1">
    <location>
        <begin position="147"/>
        <end position="165"/>
    </location>
</feature>
<dbReference type="AlphaFoldDB" id="A0A517P8D5"/>
<evidence type="ECO:0000313" key="3">
    <source>
        <dbReference type="Proteomes" id="UP000318741"/>
    </source>
</evidence>
<feature type="transmembrane region" description="Helical" evidence="1">
    <location>
        <begin position="81"/>
        <end position="100"/>
    </location>
</feature>
<proteinExistence type="predicted"/>
<organism evidence="2 3">
    <name type="scientific">Alienimonas californiensis</name>
    <dbReference type="NCBI Taxonomy" id="2527989"/>
    <lineage>
        <taxon>Bacteria</taxon>
        <taxon>Pseudomonadati</taxon>
        <taxon>Planctomycetota</taxon>
        <taxon>Planctomycetia</taxon>
        <taxon>Planctomycetales</taxon>
        <taxon>Planctomycetaceae</taxon>
        <taxon>Alienimonas</taxon>
    </lineage>
</organism>
<gene>
    <name evidence="2" type="ORF">CA12_17210</name>
</gene>
<accession>A0A517P8D5</accession>
<keyword evidence="1" id="KW-1133">Transmembrane helix</keyword>
<keyword evidence="1" id="KW-0472">Membrane</keyword>
<dbReference type="RefSeq" id="WP_145358547.1">
    <property type="nucleotide sequence ID" value="NZ_CP036265.1"/>
</dbReference>
<dbReference type="Proteomes" id="UP000318741">
    <property type="component" value="Chromosome"/>
</dbReference>
<protein>
    <submittedName>
        <fullName evidence="2">Uncharacterized protein</fullName>
    </submittedName>
</protein>
<evidence type="ECO:0000313" key="2">
    <source>
        <dbReference type="EMBL" id="QDT15636.1"/>
    </source>
</evidence>
<feature type="transmembrane region" description="Helical" evidence="1">
    <location>
        <begin position="21"/>
        <end position="44"/>
    </location>
</feature>
<dbReference type="EMBL" id="CP036265">
    <property type="protein sequence ID" value="QDT15636.1"/>
    <property type="molecule type" value="Genomic_DNA"/>
</dbReference>
<evidence type="ECO:0000256" key="1">
    <source>
        <dbReference type="SAM" id="Phobius"/>
    </source>
</evidence>
<keyword evidence="3" id="KW-1185">Reference proteome</keyword>
<sequence length="187" mass="19569">MDLDLDETEARLRPQVLTGQIIAGTLILGVLLFGAFVAISNAAAEAGPEGLGPDGGVVLEEAEADVEGGELDADLDPGDPLISYVALGVAVVVLVLYKPLASVVASAAPAGEAAGAFQSRLIVRLAMLEGAAFLNLVALMLEDWWPLWLVVAVLLIAMLTEVPTAQKLRRFMEGRAQLAQLEPTGRD</sequence>
<dbReference type="KEGG" id="acaf:CA12_17210"/>
<keyword evidence="1" id="KW-0812">Transmembrane</keyword>
<feature type="transmembrane region" description="Helical" evidence="1">
    <location>
        <begin position="121"/>
        <end position="141"/>
    </location>
</feature>